<dbReference type="Pfam" id="PF13692">
    <property type="entry name" value="Glyco_trans_1_4"/>
    <property type="match status" value="1"/>
</dbReference>
<name>A0A8J3XXZ5_9ACTN</name>
<proteinExistence type="predicted"/>
<dbReference type="RefSeq" id="WP_373318591.1">
    <property type="nucleotide sequence ID" value="NZ_BOOR01000037.1"/>
</dbReference>
<dbReference type="InterPro" id="IPR028098">
    <property type="entry name" value="Glyco_trans_4-like_N"/>
</dbReference>
<organism evidence="5 6">
    <name type="scientific">Planotetraspora thailandica</name>
    <dbReference type="NCBI Taxonomy" id="487172"/>
    <lineage>
        <taxon>Bacteria</taxon>
        <taxon>Bacillati</taxon>
        <taxon>Actinomycetota</taxon>
        <taxon>Actinomycetes</taxon>
        <taxon>Streptosporangiales</taxon>
        <taxon>Streptosporangiaceae</taxon>
        <taxon>Planotetraspora</taxon>
    </lineage>
</organism>
<dbReference type="PANTHER" id="PTHR45947:SF3">
    <property type="entry name" value="SULFOQUINOVOSYL TRANSFERASE SQD2"/>
    <property type="match status" value="1"/>
</dbReference>
<protein>
    <recommendedName>
        <fullName evidence="4">Glycosyltransferase subfamily 4-like N-terminal domain-containing protein</fullName>
    </recommendedName>
</protein>
<keyword evidence="1" id="KW-0328">Glycosyltransferase</keyword>
<dbReference type="PANTHER" id="PTHR45947">
    <property type="entry name" value="SULFOQUINOVOSYL TRANSFERASE SQD2"/>
    <property type="match status" value="1"/>
</dbReference>
<dbReference type="Proteomes" id="UP000605992">
    <property type="component" value="Unassembled WGS sequence"/>
</dbReference>
<evidence type="ECO:0000313" key="5">
    <source>
        <dbReference type="EMBL" id="GII56601.1"/>
    </source>
</evidence>
<feature type="region of interest" description="Disordered" evidence="3">
    <location>
        <begin position="1"/>
        <end position="26"/>
    </location>
</feature>
<dbReference type="SUPFAM" id="SSF53756">
    <property type="entry name" value="UDP-Glycosyltransferase/glycogen phosphorylase"/>
    <property type="match status" value="1"/>
</dbReference>
<dbReference type="AlphaFoldDB" id="A0A8J3XXZ5"/>
<dbReference type="GO" id="GO:0016757">
    <property type="term" value="F:glycosyltransferase activity"/>
    <property type="evidence" value="ECO:0007669"/>
    <property type="project" value="UniProtKB-KW"/>
</dbReference>
<dbReference type="Pfam" id="PF13439">
    <property type="entry name" value="Glyco_transf_4"/>
    <property type="match status" value="1"/>
</dbReference>
<evidence type="ECO:0000313" key="6">
    <source>
        <dbReference type="Proteomes" id="UP000605992"/>
    </source>
</evidence>
<dbReference type="GO" id="GO:1901137">
    <property type="term" value="P:carbohydrate derivative biosynthetic process"/>
    <property type="evidence" value="ECO:0007669"/>
    <property type="project" value="UniProtKB-ARBA"/>
</dbReference>
<evidence type="ECO:0000256" key="3">
    <source>
        <dbReference type="SAM" id="MobiDB-lite"/>
    </source>
</evidence>
<reference evidence="5" key="1">
    <citation type="submission" date="2021-01" db="EMBL/GenBank/DDBJ databases">
        <title>Whole genome shotgun sequence of Planotetraspora thailandica NBRC 104271.</title>
        <authorList>
            <person name="Komaki H."/>
            <person name="Tamura T."/>
        </authorList>
    </citation>
    <scope>NUCLEOTIDE SEQUENCE</scope>
    <source>
        <strain evidence="5">NBRC 104271</strain>
    </source>
</reference>
<accession>A0A8J3XXZ5</accession>
<keyword evidence="2" id="KW-0808">Transferase</keyword>
<evidence type="ECO:0000259" key="4">
    <source>
        <dbReference type="Pfam" id="PF13439"/>
    </source>
</evidence>
<sequence length="419" mass="45731">MNAFPLDAVPPLERQAPHMPSQGADADRGRTILIATDTYPPDVNGAAYFSHRLASGLAARGAEVHVVCASDRGPLRVENVDGVVVHRLRSAPLLVHPTMRISLPMGLGRTLSRLIGRIGPQVVHVQGHFVVGRAAIAAARTAGLPVVATNHFMPDNMFQFAHVPVRFRPGVGDLVWHDFNRVFARADRVTTPTRIAAELLAAKGFTREVEAVSCGIDLHRFQPQPQQWARQRFGLADRPTILFVGRLDEEKRLDELVWTLPHVLNHIDAQIVFVGTGGKRAALERLATRLGVGERVRFLGFVPDADLPQVYSAADVFAMPGVAELQSIATLEAMASGLPVVAARAMALPHLVDGNGYLYRPGDVRELARHLVGVLSSAELRGSMARASLALAATHDHRRSLGRFEEIYAELQRTPKPHR</sequence>
<dbReference type="EMBL" id="BOOR01000037">
    <property type="protein sequence ID" value="GII56601.1"/>
    <property type="molecule type" value="Genomic_DNA"/>
</dbReference>
<keyword evidence="6" id="KW-1185">Reference proteome</keyword>
<comment type="caution">
    <text evidence="5">The sequence shown here is derived from an EMBL/GenBank/DDBJ whole genome shotgun (WGS) entry which is preliminary data.</text>
</comment>
<dbReference type="InterPro" id="IPR050194">
    <property type="entry name" value="Glycosyltransferase_grp1"/>
</dbReference>
<gene>
    <name evidence="5" type="ORF">Pth03_49900</name>
</gene>
<dbReference type="Gene3D" id="3.40.50.2000">
    <property type="entry name" value="Glycogen Phosphorylase B"/>
    <property type="match status" value="2"/>
</dbReference>
<evidence type="ECO:0000256" key="2">
    <source>
        <dbReference type="ARBA" id="ARBA00022679"/>
    </source>
</evidence>
<evidence type="ECO:0000256" key="1">
    <source>
        <dbReference type="ARBA" id="ARBA00022676"/>
    </source>
</evidence>
<feature type="domain" description="Glycosyltransferase subfamily 4-like N-terminal" evidence="4">
    <location>
        <begin position="43"/>
        <end position="220"/>
    </location>
</feature>